<keyword evidence="1" id="KW-0472">Membrane</keyword>
<keyword evidence="1" id="KW-0812">Transmembrane</keyword>
<name>A0A7M7K187_VARDE</name>
<dbReference type="KEGG" id="vde:111247438"/>
<proteinExistence type="predicted"/>
<dbReference type="RefSeq" id="XP_022654082.1">
    <property type="nucleotide sequence ID" value="XM_022798347.1"/>
</dbReference>
<evidence type="ECO:0000313" key="3">
    <source>
        <dbReference type="Proteomes" id="UP000594260"/>
    </source>
</evidence>
<feature type="transmembrane region" description="Helical" evidence="1">
    <location>
        <begin position="31"/>
        <end position="49"/>
    </location>
</feature>
<evidence type="ECO:0000313" key="2">
    <source>
        <dbReference type="EnsemblMetazoa" id="XP_022654082"/>
    </source>
</evidence>
<keyword evidence="1" id="KW-1133">Transmembrane helix</keyword>
<dbReference type="InParanoid" id="A0A7M7K187"/>
<protein>
    <submittedName>
        <fullName evidence="2">Uncharacterized protein</fullName>
    </submittedName>
</protein>
<evidence type="ECO:0000256" key="1">
    <source>
        <dbReference type="SAM" id="Phobius"/>
    </source>
</evidence>
<dbReference type="GeneID" id="111247438"/>
<dbReference type="Proteomes" id="UP000594260">
    <property type="component" value="Unplaced"/>
</dbReference>
<keyword evidence="3" id="KW-1185">Reference proteome</keyword>
<reference evidence="2" key="1">
    <citation type="submission" date="2021-01" db="UniProtKB">
        <authorList>
            <consortium name="EnsemblMetazoa"/>
        </authorList>
    </citation>
    <scope>IDENTIFICATION</scope>
</reference>
<dbReference type="AlphaFoldDB" id="A0A7M7K187"/>
<sequence length="276" mass="31527">MVEIRVQLDGSYNLCRSIQYPSLFIRAAGPLRVAFSALLAAAIIVAFIIREQCQISIKFQEDKERSAHLSYSKICRRFLPALCEGRPVVSGRIFEKLDCTKVRNNRYFQERKCFHGYPQFLLSPEKAADLMNLVRFVSTFKDRDQAAGPRIAVRVLHSTLIKQIVCLLKRSVWISAKLETVYNRIGGGGCKFVSRQLLDGLEYLISAIPKRDKEESPDENVVAAVRFLIGSIPLVAECSQLVDQDYVNQFIEELKLVRTKEDIELYHLPPRMNSKK</sequence>
<dbReference type="EnsemblMetazoa" id="XM_022798347">
    <property type="protein sequence ID" value="XP_022654082"/>
    <property type="gene ID" value="LOC111247438"/>
</dbReference>
<accession>A0A7M7K187</accession>
<organism evidence="2 3">
    <name type="scientific">Varroa destructor</name>
    <name type="common">Honeybee mite</name>
    <dbReference type="NCBI Taxonomy" id="109461"/>
    <lineage>
        <taxon>Eukaryota</taxon>
        <taxon>Metazoa</taxon>
        <taxon>Ecdysozoa</taxon>
        <taxon>Arthropoda</taxon>
        <taxon>Chelicerata</taxon>
        <taxon>Arachnida</taxon>
        <taxon>Acari</taxon>
        <taxon>Parasitiformes</taxon>
        <taxon>Mesostigmata</taxon>
        <taxon>Gamasina</taxon>
        <taxon>Dermanyssoidea</taxon>
        <taxon>Varroidae</taxon>
        <taxon>Varroa</taxon>
    </lineage>
</organism>